<accession>A0A6A3HLK7</accession>
<dbReference type="SUPFAM" id="SSF48403">
    <property type="entry name" value="Ankyrin repeat"/>
    <property type="match status" value="2"/>
</dbReference>
<organism evidence="1 3">
    <name type="scientific">Phytophthora rubi</name>
    <dbReference type="NCBI Taxonomy" id="129364"/>
    <lineage>
        <taxon>Eukaryota</taxon>
        <taxon>Sar</taxon>
        <taxon>Stramenopiles</taxon>
        <taxon>Oomycota</taxon>
        <taxon>Peronosporomycetes</taxon>
        <taxon>Peronosporales</taxon>
        <taxon>Peronosporaceae</taxon>
        <taxon>Phytophthora</taxon>
    </lineage>
</organism>
<sequence length="532" mass="57915">MTSLLSVVVVLPPELRDLPHVVDLVTNLLMPETIDAAVYNDLQRVIREYGEVRPWTIGAMDGAAVRGRLDILQWLHTNRTEGCSVEAFTGAVINSHVHVLQWLCSVYPDMFDRTRELTTAVRHRQPDVVGLLRAGVEIANDMGPFLQTAAELGFADVFERLLPGPRDMTEPYQAAVGNGHAQVVQVLLDRCPRQILYRHEWSLETAVENDYLGLAEVLLGRCDQSTAHSATEQAMRIDTLLAMGAIKRLFLAAVKKGSVEMVKLLAEQVATGFDKALEVAVSNGHLNVVEVLLEICKAGKLKGTNLYYYIARAAAKAVSARKIEIAKLLAKNCRRYDGSKAMMEAVRLNDLESVKLFVTKSKRSSIGCGISYATRNSQTAIVNVLLEHSDQKTIQQALTFSSDKKTKVAKVLLEKSDPAACASIFTKAAADGRTGLMEQMLDTVDSCTLTRALATAVAAGKIDVVTVLLDACEKSSISFAIETAAFTGQVAVVELLRSKCTPSSIRSAVTRAKAAGHDEVVQLLQAKRARLG</sequence>
<dbReference type="InterPro" id="IPR052050">
    <property type="entry name" value="SecEffector_AnkRepeat"/>
</dbReference>
<dbReference type="Proteomes" id="UP000435112">
    <property type="component" value="Unassembled WGS sequence"/>
</dbReference>
<evidence type="ECO:0000313" key="4">
    <source>
        <dbReference type="Proteomes" id="UP000435112"/>
    </source>
</evidence>
<evidence type="ECO:0008006" key="5">
    <source>
        <dbReference type="Google" id="ProtNLM"/>
    </source>
</evidence>
<name>A0A6A3HLK7_9STRA</name>
<gene>
    <name evidence="1" type="ORF">PR001_g26940</name>
    <name evidence="2" type="ORF">PR002_g19529</name>
</gene>
<dbReference type="PANTHER" id="PTHR46586">
    <property type="entry name" value="ANKYRIN REPEAT-CONTAINING PROTEIN"/>
    <property type="match status" value="1"/>
</dbReference>
<reference evidence="3 4" key="1">
    <citation type="submission" date="2018-09" db="EMBL/GenBank/DDBJ databases">
        <title>Genomic investigation of the strawberry pathogen Phytophthora fragariae indicates pathogenicity is determined by transcriptional variation in three key races.</title>
        <authorList>
            <person name="Adams T.M."/>
            <person name="Armitage A.D."/>
            <person name="Sobczyk M.K."/>
            <person name="Bates H.J."/>
            <person name="Dunwell J.M."/>
            <person name="Nellist C.F."/>
            <person name="Harrison R.J."/>
        </authorList>
    </citation>
    <scope>NUCLEOTIDE SEQUENCE [LARGE SCALE GENOMIC DNA]</scope>
    <source>
        <strain evidence="1 3">SCRP249</strain>
        <strain evidence="2 4">SCRP324</strain>
    </source>
</reference>
<dbReference type="AlphaFoldDB" id="A0A6A3HLK7"/>
<proteinExistence type="predicted"/>
<evidence type="ECO:0000313" key="2">
    <source>
        <dbReference type="EMBL" id="KAE8995710.1"/>
    </source>
</evidence>
<dbReference type="Gene3D" id="1.25.40.20">
    <property type="entry name" value="Ankyrin repeat-containing domain"/>
    <property type="match status" value="2"/>
</dbReference>
<protein>
    <recommendedName>
        <fullName evidence="5">Ankyrin repeat domain-containing protein</fullName>
    </recommendedName>
</protein>
<comment type="caution">
    <text evidence="1">The sequence shown here is derived from an EMBL/GenBank/DDBJ whole genome shotgun (WGS) entry which is preliminary data.</text>
</comment>
<dbReference type="EMBL" id="QXFU01001776">
    <property type="protein sequence ID" value="KAE8995710.1"/>
    <property type="molecule type" value="Genomic_DNA"/>
</dbReference>
<evidence type="ECO:0000313" key="3">
    <source>
        <dbReference type="Proteomes" id="UP000429607"/>
    </source>
</evidence>
<dbReference type="SUPFAM" id="SSF140860">
    <property type="entry name" value="Pseudo ankyrin repeat-like"/>
    <property type="match status" value="1"/>
</dbReference>
<dbReference type="Proteomes" id="UP000429607">
    <property type="component" value="Unassembled WGS sequence"/>
</dbReference>
<dbReference type="PANTHER" id="PTHR46586:SF3">
    <property type="entry name" value="ANKYRIN REPEAT-CONTAINING PROTEIN"/>
    <property type="match status" value="1"/>
</dbReference>
<dbReference type="EMBL" id="QXFV01004166">
    <property type="protein sequence ID" value="KAE8971276.1"/>
    <property type="molecule type" value="Genomic_DNA"/>
</dbReference>
<dbReference type="OrthoDB" id="129758at2759"/>
<dbReference type="InterPro" id="IPR036770">
    <property type="entry name" value="Ankyrin_rpt-contain_sf"/>
</dbReference>
<evidence type="ECO:0000313" key="1">
    <source>
        <dbReference type="EMBL" id="KAE8971276.1"/>
    </source>
</evidence>